<gene>
    <name evidence="6" type="ORF">CTI12_AA097350</name>
</gene>
<dbReference type="PANTHER" id="PTHR14493:SF50">
    <property type="entry name" value="RING FINGER PROTEIN UNKEMPT"/>
    <property type="match status" value="1"/>
</dbReference>
<evidence type="ECO:0000256" key="4">
    <source>
        <dbReference type="PROSITE-ProRule" id="PRU00723"/>
    </source>
</evidence>
<dbReference type="GO" id="GO:0008270">
    <property type="term" value="F:zinc ion binding"/>
    <property type="evidence" value="ECO:0007669"/>
    <property type="project" value="UniProtKB-KW"/>
</dbReference>
<dbReference type="Proteomes" id="UP000245207">
    <property type="component" value="Unassembled WGS sequence"/>
</dbReference>
<evidence type="ECO:0000256" key="3">
    <source>
        <dbReference type="ARBA" id="ARBA00022833"/>
    </source>
</evidence>
<dbReference type="Gene3D" id="3.30.1370.210">
    <property type="match status" value="1"/>
</dbReference>
<evidence type="ECO:0000313" key="6">
    <source>
        <dbReference type="EMBL" id="PWA86363.1"/>
    </source>
</evidence>
<evidence type="ECO:0000256" key="1">
    <source>
        <dbReference type="ARBA" id="ARBA00022723"/>
    </source>
</evidence>
<name>A0A2U1PKS7_ARTAN</name>
<dbReference type="Pfam" id="PF00642">
    <property type="entry name" value="zf-CCCH"/>
    <property type="match status" value="1"/>
</dbReference>
<protein>
    <submittedName>
        <fullName evidence="6">Ankyrin repeat-containing protein</fullName>
    </submittedName>
</protein>
<dbReference type="EMBL" id="PKPP01001029">
    <property type="protein sequence ID" value="PWA86363.1"/>
    <property type="molecule type" value="Genomic_DNA"/>
</dbReference>
<comment type="caution">
    <text evidence="6">The sequence shown here is derived from an EMBL/GenBank/DDBJ whole genome shotgun (WGS) entry which is preliminary data.</text>
</comment>
<keyword evidence="1 4" id="KW-0479">Metal-binding</keyword>
<feature type="domain" description="C3H1-type" evidence="5">
    <location>
        <begin position="35"/>
        <end position="57"/>
    </location>
</feature>
<dbReference type="PROSITE" id="PS50103">
    <property type="entry name" value="ZF_C3H1"/>
    <property type="match status" value="1"/>
</dbReference>
<evidence type="ECO:0000259" key="5">
    <source>
        <dbReference type="PROSITE" id="PS50103"/>
    </source>
</evidence>
<dbReference type="PANTHER" id="PTHR14493">
    <property type="entry name" value="UNKEMPT FAMILY MEMBER"/>
    <property type="match status" value="1"/>
</dbReference>
<keyword evidence="3 4" id="KW-0862">Zinc</keyword>
<evidence type="ECO:0000313" key="7">
    <source>
        <dbReference type="Proteomes" id="UP000245207"/>
    </source>
</evidence>
<reference evidence="6 7" key="1">
    <citation type="journal article" date="2018" name="Mol. Plant">
        <title>The genome of Artemisia annua provides insight into the evolution of Asteraceae family and artemisinin biosynthesis.</title>
        <authorList>
            <person name="Shen Q."/>
            <person name="Zhang L."/>
            <person name="Liao Z."/>
            <person name="Wang S."/>
            <person name="Yan T."/>
            <person name="Shi P."/>
            <person name="Liu M."/>
            <person name="Fu X."/>
            <person name="Pan Q."/>
            <person name="Wang Y."/>
            <person name="Lv Z."/>
            <person name="Lu X."/>
            <person name="Zhang F."/>
            <person name="Jiang W."/>
            <person name="Ma Y."/>
            <person name="Chen M."/>
            <person name="Hao X."/>
            <person name="Li L."/>
            <person name="Tang Y."/>
            <person name="Lv G."/>
            <person name="Zhou Y."/>
            <person name="Sun X."/>
            <person name="Brodelius P.E."/>
            <person name="Rose J.K.C."/>
            <person name="Tang K."/>
        </authorList>
    </citation>
    <scope>NUCLEOTIDE SEQUENCE [LARGE SCALE GENOMIC DNA]</scope>
    <source>
        <strain evidence="7">cv. Huhao1</strain>
        <tissue evidence="6">Leaf</tissue>
    </source>
</reference>
<evidence type="ECO:0000256" key="2">
    <source>
        <dbReference type="ARBA" id="ARBA00022771"/>
    </source>
</evidence>
<dbReference type="InterPro" id="IPR045234">
    <property type="entry name" value="Unkempt-like"/>
</dbReference>
<proteinExistence type="predicted"/>
<accession>A0A2U1PKS7</accession>
<keyword evidence="2 4" id="KW-0863">Zinc-finger</keyword>
<dbReference type="AlphaFoldDB" id="A0A2U1PKS7"/>
<organism evidence="6 7">
    <name type="scientific">Artemisia annua</name>
    <name type="common">Sweet wormwood</name>
    <dbReference type="NCBI Taxonomy" id="35608"/>
    <lineage>
        <taxon>Eukaryota</taxon>
        <taxon>Viridiplantae</taxon>
        <taxon>Streptophyta</taxon>
        <taxon>Embryophyta</taxon>
        <taxon>Tracheophyta</taxon>
        <taxon>Spermatophyta</taxon>
        <taxon>Magnoliopsida</taxon>
        <taxon>eudicotyledons</taxon>
        <taxon>Gunneridae</taxon>
        <taxon>Pentapetalae</taxon>
        <taxon>asterids</taxon>
        <taxon>campanulids</taxon>
        <taxon>Asterales</taxon>
        <taxon>Asteraceae</taxon>
        <taxon>Asteroideae</taxon>
        <taxon>Anthemideae</taxon>
        <taxon>Artemisiinae</taxon>
        <taxon>Artemisia</taxon>
    </lineage>
</organism>
<dbReference type="SMART" id="SM00356">
    <property type="entry name" value="ZnF_C3H1"/>
    <property type="match status" value="2"/>
</dbReference>
<keyword evidence="7" id="KW-1185">Reference proteome</keyword>
<feature type="zinc finger region" description="C3H1-type" evidence="4">
    <location>
        <begin position="35"/>
        <end position="57"/>
    </location>
</feature>
<sequence>MLTKLPEPQAVLDLLTTIPFNNSSWPIVAGNICDPCPEFRKGTCRSGDLCKYAHGIFESWMHPAKYRTRLCVYGTGCNRYACFFAHNEEELRYSPSGNGLLNWQVPPGSNFYARLFPDQSMFSPRNNLSVFNQFQSMSPQSVEAISPMRARGLNLAPDYQHEQSQVRSLSIQELGATSVDPWSRGGSSSREPDLVVNKKEPNLSWIQSSSLSDQSSYRNNWSSLNQLQQQQNMLSPFNVNFSPKNAPFGIQSMSSRSVEAISAMSGTRFLKMDHENQHPEEPRRLSSCAFGSNSVDPWSERGSSSVRPDWAVNNTEPNFPWVRSLLSETPDEVKEGAVYDGDGPNLKNELELLDEAAFSASIERMQLDYIEDAPNSMGRQYRSDMARQMEMEKKSND</sequence>
<dbReference type="OrthoDB" id="410307at2759"/>
<dbReference type="STRING" id="35608.A0A2U1PKS7"/>
<dbReference type="InterPro" id="IPR000571">
    <property type="entry name" value="Znf_CCCH"/>
</dbReference>